<reference evidence="5 6" key="1">
    <citation type="submission" date="2018-06" db="EMBL/GenBank/DDBJ databases">
        <title>Sphaerisporangium craniellae sp. nov., isolated from a marine sponge in the South China Sea.</title>
        <authorList>
            <person name="Li L."/>
        </authorList>
    </citation>
    <scope>NUCLEOTIDE SEQUENCE [LARGE SCALE GENOMIC DNA]</scope>
    <source>
        <strain evidence="5 6">LHW63015</strain>
    </source>
</reference>
<gene>
    <name evidence="5" type="ORF">DP939_08100</name>
</gene>
<dbReference type="GO" id="GO:0030170">
    <property type="term" value="F:pyridoxal phosphate binding"/>
    <property type="evidence" value="ECO:0007669"/>
    <property type="project" value="InterPro"/>
</dbReference>
<dbReference type="InterPro" id="IPR011009">
    <property type="entry name" value="Kinase-like_dom_sf"/>
</dbReference>
<dbReference type="InterPro" id="IPR015422">
    <property type="entry name" value="PyrdxlP-dep_Trfase_small"/>
</dbReference>
<organism evidence="5 6">
    <name type="scientific">Spongiactinospora rosea</name>
    <dbReference type="NCBI Taxonomy" id="2248750"/>
    <lineage>
        <taxon>Bacteria</taxon>
        <taxon>Bacillati</taxon>
        <taxon>Actinomycetota</taxon>
        <taxon>Actinomycetes</taxon>
        <taxon>Streptosporangiales</taxon>
        <taxon>Streptosporangiaceae</taxon>
        <taxon>Spongiactinospora</taxon>
    </lineage>
</organism>
<dbReference type="PROSITE" id="PS00600">
    <property type="entry name" value="AA_TRANSFER_CLASS_3"/>
    <property type="match status" value="1"/>
</dbReference>
<dbReference type="PANTHER" id="PTHR45688:SF13">
    <property type="entry name" value="ALANINE--GLYOXYLATE AMINOTRANSFERASE 2-LIKE"/>
    <property type="match status" value="1"/>
</dbReference>
<evidence type="ECO:0000256" key="2">
    <source>
        <dbReference type="ARBA" id="ARBA00022898"/>
    </source>
</evidence>
<dbReference type="InterPro" id="IPR005814">
    <property type="entry name" value="Aminotrans_3"/>
</dbReference>
<keyword evidence="6" id="KW-1185">Reference proteome</keyword>
<sequence>MADYLSDRSITHNVGRRDGVTPTANDHDAAPTLAEDSARVAEVVRRQYGLDGRVRALPGERDRNFRLVTEQGDGYVIKVHAPGADPAELDLQDAALLHLAGHPVPRLIPSLDGRRSVTVTWDDGPRIVRVLTWLAGRPWADVEPTEALLHDLGRQVAAIDAALSDFTHPAMGRDLVWNLTSAPRVAKLAALLDDDLMPLVTEVFDRYAEHVVPRLAALPHQVVHNDANELNILVDDDGGIAGLIDFGDLVWTPRVCGLGVALAYAMQGHADPLRAVLPLVRGYDEVAPLRTDELAVLFDLARTRLAMSLCMSAHQHANDPGNDYLLVSRNGVADVLRKLAGTSPDLAHFALRDAVGFAANPAARAVRRHFTSGEARPVSVLDEVHLGGRHGERTREGVRLGRDLRTDASVTVRCPLPAVVHAVRGDTVTLAHRTDDDVPFWTLYRGVTGPLRPGGVLAPGDPLGATNGKNLRLHLLTHLPDRVPDLVEAAEADLWTSVSIDPNLLLGHRGGGAARTGRDAAALAVRRRTNFSRALGLSYSEPLHIVRGEGAYLYDEADRPWLDMVNNVCHVGHCHPRVVEAVSRQVALLNTNTRYLHESVVAYAHRLVELLPDPLRVCFFVNSGSEANDLALRLASAHTGARDVLVLDHAYHGHLSSQVALSPYKFDGPGGQGGPTTTHVCELPDPYRGRLRAGRDDDLGPRYAAPVASHLATLKSRGLRPAAFFAESLQSCGGQIVYPDGYLRAAFEHVRQAGGVCVADEIQVGLGRVGRHFWGFETQDAVPDIVTLGKPLGNGHPLAAVVTTPEIARSFETGMEYFNTFGGNPVSAEAGLAVLDVIQDERLQANARARGDQLLAGLRRLRERHPLIGDVRGEGLFIGIELSLPGRAPATAQAAAVKEAVKARGVLISTDGPDANVLKIKPPLVLTEADCDLFLDVLADAMIQVEAHIQ</sequence>
<proteinExistence type="inferred from homology"/>
<dbReference type="SUPFAM" id="SSF56112">
    <property type="entry name" value="Protein kinase-like (PK-like)"/>
    <property type="match status" value="1"/>
</dbReference>
<dbReference type="AlphaFoldDB" id="A0A366M4N9"/>
<dbReference type="InterPro" id="IPR015421">
    <property type="entry name" value="PyrdxlP-dep_Trfase_major"/>
</dbReference>
<keyword evidence="5" id="KW-0032">Aminotransferase</keyword>
<feature type="domain" description="Aminoglycoside phosphotransferase" evidence="4">
    <location>
        <begin position="57"/>
        <end position="275"/>
    </location>
</feature>
<keyword evidence="2" id="KW-0663">Pyridoxal phosphate</keyword>
<dbReference type="Pfam" id="PF01636">
    <property type="entry name" value="APH"/>
    <property type="match status" value="1"/>
</dbReference>
<dbReference type="Pfam" id="PF00202">
    <property type="entry name" value="Aminotran_3"/>
    <property type="match status" value="1"/>
</dbReference>
<feature type="compositionally biased region" description="Basic and acidic residues" evidence="3">
    <location>
        <begin position="13"/>
        <end position="29"/>
    </location>
</feature>
<dbReference type="Gene3D" id="3.90.1150.10">
    <property type="entry name" value="Aspartate Aminotransferase, domain 1"/>
    <property type="match status" value="1"/>
</dbReference>
<dbReference type="InterPro" id="IPR049704">
    <property type="entry name" value="Aminotrans_3_PPA_site"/>
</dbReference>
<dbReference type="SUPFAM" id="SSF53383">
    <property type="entry name" value="PLP-dependent transferases"/>
    <property type="match status" value="1"/>
</dbReference>
<dbReference type="EMBL" id="QMEY01000002">
    <property type="protein sequence ID" value="RBQ21007.1"/>
    <property type="molecule type" value="Genomic_DNA"/>
</dbReference>
<name>A0A366M4N9_9ACTN</name>
<protein>
    <submittedName>
        <fullName evidence="5">4-aminobutyrate aminotransferase</fullName>
    </submittedName>
</protein>
<dbReference type="GO" id="GO:0008483">
    <property type="term" value="F:transaminase activity"/>
    <property type="evidence" value="ECO:0007669"/>
    <property type="project" value="UniProtKB-KW"/>
</dbReference>
<comment type="similarity">
    <text evidence="1">Belongs to the class-III pyridoxal-phosphate-dependent aminotransferase family.</text>
</comment>
<feature type="region of interest" description="Disordered" evidence="3">
    <location>
        <begin position="13"/>
        <end position="32"/>
    </location>
</feature>
<evidence type="ECO:0000256" key="3">
    <source>
        <dbReference type="SAM" id="MobiDB-lite"/>
    </source>
</evidence>
<dbReference type="Gene3D" id="3.90.1200.10">
    <property type="match status" value="1"/>
</dbReference>
<comment type="caution">
    <text evidence="5">The sequence shown here is derived from an EMBL/GenBank/DDBJ whole genome shotgun (WGS) entry which is preliminary data.</text>
</comment>
<dbReference type="PANTHER" id="PTHR45688">
    <property type="match status" value="1"/>
</dbReference>
<evidence type="ECO:0000313" key="5">
    <source>
        <dbReference type="EMBL" id="RBQ21007.1"/>
    </source>
</evidence>
<keyword evidence="5" id="KW-0808">Transferase</keyword>
<dbReference type="InterPro" id="IPR015424">
    <property type="entry name" value="PyrdxlP-dep_Trfase"/>
</dbReference>
<dbReference type="CDD" id="cd00610">
    <property type="entry name" value="OAT_like"/>
    <property type="match status" value="1"/>
</dbReference>
<accession>A0A366M4N9</accession>
<dbReference type="Proteomes" id="UP000253303">
    <property type="component" value="Unassembled WGS sequence"/>
</dbReference>
<evidence type="ECO:0000313" key="6">
    <source>
        <dbReference type="Proteomes" id="UP000253303"/>
    </source>
</evidence>
<evidence type="ECO:0000256" key="1">
    <source>
        <dbReference type="ARBA" id="ARBA00008954"/>
    </source>
</evidence>
<dbReference type="InterPro" id="IPR002575">
    <property type="entry name" value="Aminoglycoside_PTrfase"/>
</dbReference>
<dbReference type="Gene3D" id="3.40.640.10">
    <property type="entry name" value="Type I PLP-dependent aspartate aminotransferase-like (Major domain)"/>
    <property type="match status" value="1"/>
</dbReference>
<evidence type="ECO:0000259" key="4">
    <source>
        <dbReference type="Pfam" id="PF01636"/>
    </source>
</evidence>